<dbReference type="EMBL" id="JBEPMB010000008">
    <property type="protein sequence ID" value="MET3615672.1"/>
    <property type="molecule type" value="Genomic_DNA"/>
</dbReference>
<dbReference type="InterPro" id="IPR001789">
    <property type="entry name" value="Sig_transdc_resp-reg_receiver"/>
</dbReference>
<dbReference type="RefSeq" id="WP_354558133.1">
    <property type="nucleotide sequence ID" value="NZ_JBEPMB010000008.1"/>
</dbReference>
<keyword evidence="6" id="KW-1185">Reference proteome</keyword>
<dbReference type="InterPro" id="IPR037522">
    <property type="entry name" value="HD_GYP_dom"/>
</dbReference>
<evidence type="ECO:0000313" key="5">
    <source>
        <dbReference type="EMBL" id="MET3615672.1"/>
    </source>
</evidence>
<reference evidence="5 6" key="1">
    <citation type="submission" date="2024-06" db="EMBL/GenBank/DDBJ databases">
        <title>Genomic Encyclopedia of Type Strains, Phase IV (KMG-IV): sequencing the most valuable type-strain genomes for metagenomic binning, comparative biology and taxonomic classification.</title>
        <authorList>
            <person name="Goeker M."/>
        </authorList>
    </citation>
    <scope>NUCLEOTIDE SEQUENCE [LARGE SCALE GENOMIC DNA]</scope>
    <source>
        <strain evidence="5 6">DSM 29780</strain>
    </source>
</reference>
<proteinExistence type="predicted"/>
<dbReference type="Pfam" id="PF00072">
    <property type="entry name" value="Response_reg"/>
    <property type="match status" value="1"/>
</dbReference>
<dbReference type="InterPro" id="IPR052020">
    <property type="entry name" value="Cyclic_di-GMP/3'3'-cGAMP_PDE"/>
</dbReference>
<keyword evidence="1" id="KW-0597">Phosphoprotein</keyword>
<dbReference type="SMART" id="SM00448">
    <property type="entry name" value="REC"/>
    <property type="match status" value="1"/>
</dbReference>
<protein>
    <submittedName>
        <fullName evidence="5">Two-component system response regulator</fullName>
    </submittedName>
</protein>
<dbReference type="CDD" id="cd00077">
    <property type="entry name" value="HDc"/>
    <property type="match status" value="1"/>
</dbReference>
<feature type="region of interest" description="Disordered" evidence="2">
    <location>
        <begin position="335"/>
        <end position="354"/>
    </location>
</feature>
<organism evidence="5 6">
    <name type="scientific">Rhizobium aquaticum</name>
    <dbReference type="NCBI Taxonomy" id="1549636"/>
    <lineage>
        <taxon>Bacteria</taxon>
        <taxon>Pseudomonadati</taxon>
        <taxon>Pseudomonadota</taxon>
        <taxon>Alphaproteobacteria</taxon>
        <taxon>Hyphomicrobiales</taxon>
        <taxon>Rhizobiaceae</taxon>
        <taxon>Rhizobium/Agrobacterium group</taxon>
        <taxon>Rhizobium</taxon>
    </lineage>
</organism>
<feature type="modified residue" description="4-aspartylphosphate" evidence="1">
    <location>
        <position position="48"/>
    </location>
</feature>
<evidence type="ECO:0000256" key="1">
    <source>
        <dbReference type="PROSITE-ProRule" id="PRU00169"/>
    </source>
</evidence>
<gene>
    <name evidence="5" type="ORF">ABID16_004019</name>
</gene>
<name>A0ABV2J4J0_9HYPH</name>
<evidence type="ECO:0000259" key="3">
    <source>
        <dbReference type="PROSITE" id="PS50110"/>
    </source>
</evidence>
<dbReference type="SUPFAM" id="SSF52172">
    <property type="entry name" value="CheY-like"/>
    <property type="match status" value="1"/>
</dbReference>
<dbReference type="SUPFAM" id="SSF109604">
    <property type="entry name" value="HD-domain/PDEase-like"/>
    <property type="match status" value="1"/>
</dbReference>
<dbReference type="Pfam" id="PF13487">
    <property type="entry name" value="HD_5"/>
    <property type="match status" value="1"/>
</dbReference>
<feature type="domain" description="Response regulatory" evidence="3">
    <location>
        <begin position="1"/>
        <end position="115"/>
    </location>
</feature>
<dbReference type="PANTHER" id="PTHR45228">
    <property type="entry name" value="CYCLIC DI-GMP PHOSPHODIESTERASE TM_0186-RELATED"/>
    <property type="match status" value="1"/>
</dbReference>
<evidence type="ECO:0000259" key="4">
    <source>
        <dbReference type="PROSITE" id="PS51832"/>
    </source>
</evidence>
<evidence type="ECO:0000313" key="6">
    <source>
        <dbReference type="Proteomes" id="UP001549047"/>
    </source>
</evidence>
<dbReference type="PANTHER" id="PTHR45228:SF1">
    <property type="entry name" value="CYCLIC DI-GMP PHOSPHODIESTERASE TM_0186"/>
    <property type="match status" value="1"/>
</dbReference>
<comment type="caution">
    <text evidence="5">The sequence shown here is derived from an EMBL/GenBank/DDBJ whole genome shotgun (WGS) entry which is preliminary data.</text>
</comment>
<dbReference type="InterPro" id="IPR003607">
    <property type="entry name" value="HD/PDEase_dom"/>
</dbReference>
<dbReference type="PROSITE" id="PS50110">
    <property type="entry name" value="RESPONSE_REGULATORY"/>
    <property type="match status" value="1"/>
</dbReference>
<dbReference type="SMART" id="SM00471">
    <property type="entry name" value="HDc"/>
    <property type="match status" value="1"/>
</dbReference>
<dbReference type="PROSITE" id="PS51832">
    <property type="entry name" value="HD_GYP"/>
    <property type="match status" value="1"/>
</dbReference>
<feature type="domain" description="HD-GYP" evidence="4">
    <location>
        <begin position="142"/>
        <end position="339"/>
    </location>
</feature>
<dbReference type="InterPro" id="IPR011006">
    <property type="entry name" value="CheY-like_superfamily"/>
</dbReference>
<sequence>MIDDSISMIFAFERAINSISDCAIHSFQDPLKALDKLEDISPDLVLVDYEMPEMNGIEVIRAIRANPATETVPVIMITSTIDKDIKLAAIEAGATEFLAKPFDETELRIRVQNLLNIRSAQLALAEQAAELNRKYEDAMVRINRREEEIIWRLSKAIGIRDGDTGNHIDRVSYIAGMIAEELGLDREQCRMIFLASPLHDVGKLGVPDSILMKPGKLTADEFQAMQRHTELGAQILGSSTSKLIQVAETIAANHHEKWDGTGYPNGLKGTDIPVEARIVAVADVLDALCSDRPYKSAWPLDAAFAEILNASGKHFDPACVAAFCRRWPEIRQTFSSSQEAGNKPAASFNVGKIA</sequence>
<dbReference type="Gene3D" id="3.40.50.2300">
    <property type="match status" value="1"/>
</dbReference>
<dbReference type="CDD" id="cd17551">
    <property type="entry name" value="REC_RpfG-like"/>
    <property type="match status" value="1"/>
</dbReference>
<dbReference type="Proteomes" id="UP001549047">
    <property type="component" value="Unassembled WGS sequence"/>
</dbReference>
<dbReference type="Gene3D" id="1.10.3210.10">
    <property type="entry name" value="Hypothetical protein af1432"/>
    <property type="match status" value="1"/>
</dbReference>
<accession>A0ABV2J4J0</accession>
<evidence type="ECO:0000256" key="2">
    <source>
        <dbReference type="SAM" id="MobiDB-lite"/>
    </source>
</evidence>